<dbReference type="PANTHER" id="PTHR33908">
    <property type="entry name" value="MANNOSYLTRANSFERASE YKCB-RELATED"/>
    <property type="match status" value="1"/>
</dbReference>
<dbReference type="EMBL" id="PEWC01000031">
    <property type="protein sequence ID" value="PIU71780.1"/>
    <property type="molecule type" value="Genomic_DNA"/>
</dbReference>
<evidence type="ECO:0000256" key="4">
    <source>
        <dbReference type="ARBA" id="ARBA00022679"/>
    </source>
</evidence>
<proteinExistence type="predicted"/>
<dbReference type="PANTHER" id="PTHR33908:SF11">
    <property type="entry name" value="MEMBRANE PROTEIN"/>
    <property type="match status" value="1"/>
</dbReference>
<keyword evidence="7 8" id="KW-0472">Membrane</keyword>
<feature type="transmembrane region" description="Helical" evidence="8">
    <location>
        <begin position="12"/>
        <end position="39"/>
    </location>
</feature>
<comment type="caution">
    <text evidence="10">The sequence shown here is derived from an EMBL/GenBank/DDBJ whole genome shotgun (WGS) entry which is preliminary data.</text>
</comment>
<feature type="transmembrane region" description="Helical" evidence="8">
    <location>
        <begin position="294"/>
        <end position="311"/>
    </location>
</feature>
<evidence type="ECO:0000256" key="8">
    <source>
        <dbReference type="SAM" id="Phobius"/>
    </source>
</evidence>
<dbReference type="GO" id="GO:0009103">
    <property type="term" value="P:lipopolysaccharide biosynthetic process"/>
    <property type="evidence" value="ECO:0007669"/>
    <property type="project" value="UniProtKB-ARBA"/>
</dbReference>
<feature type="transmembrane region" description="Helical" evidence="8">
    <location>
        <begin position="168"/>
        <end position="196"/>
    </location>
</feature>
<feature type="transmembrane region" description="Helical" evidence="8">
    <location>
        <begin position="317"/>
        <end position="337"/>
    </location>
</feature>
<keyword evidence="2" id="KW-1003">Cell membrane</keyword>
<evidence type="ECO:0000259" key="9">
    <source>
        <dbReference type="Pfam" id="PF13231"/>
    </source>
</evidence>
<dbReference type="GO" id="GO:0016763">
    <property type="term" value="F:pentosyltransferase activity"/>
    <property type="evidence" value="ECO:0007669"/>
    <property type="project" value="TreeGrafter"/>
</dbReference>
<name>A0A2M7AQ73_9BACT</name>
<keyword evidence="6 8" id="KW-1133">Transmembrane helix</keyword>
<gene>
    <name evidence="10" type="ORF">COS80_01390</name>
</gene>
<evidence type="ECO:0000256" key="2">
    <source>
        <dbReference type="ARBA" id="ARBA00022475"/>
    </source>
</evidence>
<evidence type="ECO:0000313" key="10">
    <source>
        <dbReference type="EMBL" id="PIU71780.1"/>
    </source>
</evidence>
<evidence type="ECO:0000313" key="11">
    <source>
        <dbReference type="Proteomes" id="UP000230972"/>
    </source>
</evidence>
<accession>A0A2M7AQ73</accession>
<evidence type="ECO:0000256" key="7">
    <source>
        <dbReference type="ARBA" id="ARBA00023136"/>
    </source>
</evidence>
<feature type="transmembrane region" description="Helical" evidence="8">
    <location>
        <begin position="90"/>
        <end position="109"/>
    </location>
</feature>
<dbReference type="GO" id="GO:0005886">
    <property type="term" value="C:plasma membrane"/>
    <property type="evidence" value="ECO:0007669"/>
    <property type="project" value="UniProtKB-SubCell"/>
</dbReference>
<reference evidence="11" key="1">
    <citation type="submission" date="2017-09" db="EMBL/GenBank/DDBJ databases">
        <title>Depth-based differentiation of microbial function through sediment-hosted aquifers and enrichment of novel symbionts in the deep terrestrial subsurface.</title>
        <authorList>
            <person name="Probst A.J."/>
            <person name="Ladd B."/>
            <person name="Jarett J.K."/>
            <person name="Geller-Mcgrath D.E."/>
            <person name="Sieber C.M.K."/>
            <person name="Emerson J.B."/>
            <person name="Anantharaman K."/>
            <person name="Thomas B.C."/>
            <person name="Malmstrom R."/>
            <person name="Stieglmeier M."/>
            <person name="Klingl A."/>
            <person name="Woyke T."/>
            <person name="Ryan C.M."/>
            <person name="Banfield J.F."/>
        </authorList>
    </citation>
    <scope>NUCLEOTIDE SEQUENCE [LARGE SCALE GENOMIC DNA]</scope>
</reference>
<keyword evidence="4" id="KW-0808">Transferase</keyword>
<dbReference type="Pfam" id="PF13231">
    <property type="entry name" value="PMT_2"/>
    <property type="match status" value="1"/>
</dbReference>
<dbReference type="Proteomes" id="UP000230972">
    <property type="component" value="Unassembled WGS sequence"/>
</dbReference>
<keyword evidence="5 8" id="KW-0812">Transmembrane</keyword>
<feature type="transmembrane region" description="Helical" evidence="8">
    <location>
        <begin position="344"/>
        <end position="365"/>
    </location>
</feature>
<feature type="transmembrane region" description="Helical" evidence="8">
    <location>
        <begin position="203"/>
        <end position="224"/>
    </location>
</feature>
<evidence type="ECO:0000256" key="1">
    <source>
        <dbReference type="ARBA" id="ARBA00004651"/>
    </source>
</evidence>
<organism evidence="10 11">
    <name type="scientific">Candidatus Woesebacteria bacterium CG06_land_8_20_14_3_00_39_27</name>
    <dbReference type="NCBI Taxonomy" id="1975057"/>
    <lineage>
        <taxon>Bacteria</taxon>
        <taxon>Candidatus Woeseibacteriota</taxon>
    </lineage>
</organism>
<evidence type="ECO:0000256" key="5">
    <source>
        <dbReference type="ARBA" id="ARBA00022692"/>
    </source>
</evidence>
<feature type="domain" description="Glycosyltransferase RgtA/B/C/D-like" evidence="9">
    <location>
        <begin position="68"/>
        <end position="199"/>
    </location>
</feature>
<dbReference type="InterPro" id="IPR050297">
    <property type="entry name" value="LipidA_mod_glycosyltrf_83"/>
</dbReference>
<dbReference type="InterPro" id="IPR038731">
    <property type="entry name" value="RgtA/B/C-like"/>
</dbReference>
<feature type="transmembrane region" description="Helical" evidence="8">
    <location>
        <begin position="138"/>
        <end position="156"/>
    </location>
</feature>
<evidence type="ECO:0000256" key="6">
    <source>
        <dbReference type="ARBA" id="ARBA00022989"/>
    </source>
</evidence>
<protein>
    <recommendedName>
        <fullName evidence="9">Glycosyltransferase RgtA/B/C/D-like domain-containing protein</fullName>
    </recommendedName>
</protein>
<evidence type="ECO:0000256" key="3">
    <source>
        <dbReference type="ARBA" id="ARBA00022676"/>
    </source>
</evidence>
<keyword evidence="3" id="KW-0328">Glycosyltransferase</keyword>
<sequence>MRVKKFFKEWKWVILGGVGILLFALLIRLYHLTLIPVFVDEAIYIRWAQVMGAEPTLRFLPLSDGKQPLFMWFLMFYIKYLADPLFAGRILSVISGIGTMIGIFAVSYLLFKNKIISVVATIIYTLSPFTLFFDRMALVDAMLTMFGIWTLFFGILTAKTQRLDMAIIAGFLLGGGMLTKSPAIFFLLLLPVTWILVKKPKDLIKLIPLFVVTSTVGYGMYNILRLGPNFNLVGSRNQDYILPISHLWTNFRDPLIPHLIDIFIKWFPKMGPWPILLLGLIGLMVGWKKYWREKLILIACWLGPLFILAEYGKVFTVRYILFTFPALFILSALGILSRNKIFKVFYYLFLGLFIGMALIFDYHLLTNPAKADLPRSERSGYLEEWTAGDGIREIADYLKTEELQNPKTKIVVGTEGYFGTLPDGLQMYLNTNPKIIVIGVGLDLNEIPISLQESKLAGNKTYLVINESRFGGDPDKLGLKLVACYPKAPRRDKKSKEFYLKGPQEVLLFFELK</sequence>
<comment type="subcellular location">
    <subcellularLocation>
        <location evidence="1">Cell membrane</location>
        <topology evidence="1">Multi-pass membrane protein</topology>
    </subcellularLocation>
</comment>
<feature type="transmembrane region" description="Helical" evidence="8">
    <location>
        <begin position="270"/>
        <end position="287"/>
    </location>
</feature>
<dbReference type="AlphaFoldDB" id="A0A2M7AQ73"/>